<dbReference type="Proteomes" id="UP001208656">
    <property type="component" value="Unassembled WGS sequence"/>
</dbReference>
<name>A0ABT2WJ65_9BACI</name>
<dbReference type="RefSeq" id="WP_263062296.1">
    <property type="nucleotide sequence ID" value="NZ_JAOUSE010000069.1"/>
</dbReference>
<dbReference type="SUPFAM" id="SSF102405">
    <property type="entry name" value="MCP/YpsA-like"/>
    <property type="match status" value="1"/>
</dbReference>
<sequence length="185" mass="22013">MLKRIVLTGYKQHELGVFNDQHPGVDIIKKAIRRQLITLIEEENLEWVILSGQLGVETWAAEVIMDLQMDYPQLKYAVITPFLDQEKNWKEDKQEKYQEILMFAEYHAAVTNRPYEGPWQFREKNKFVIRNSDGLLIVYDDEKGGSPKYIKELADQYAEHYDYQIIVIDSYDLQAIVEEEMYEQW</sequence>
<evidence type="ECO:0000313" key="2">
    <source>
        <dbReference type="EMBL" id="MCU9595693.1"/>
    </source>
</evidence>
<dbReference type="Gene3D" id="3.40.50.450">
    <property type="match status" value="1"/>
</dbReference>
<dbReference type="PIRSF" id="PIRSF021290">
    <property type="entry name" value="DUF1273"/>
    <property type="match status" value="1"/>
</dbReference>
<comment type="caution">
    <text evidence="2">The sequence shown here is derived from an EMBL/GenBank/DDBJ whole genome shotgun (WGS) entry which is preliminary data.</text>
</comment>
<keyword evidence="3" id="KW-1185">Reference proteome</keyword>
<accession>A0ABT2WJ65</accession>
<dbReference type="InterPro" id="IPR010697">
    <property type="entry name" value="YspA"/>
</dbReference>
<dbReference type="PANTHER" id="PTHR38440:SF1">
    <property type="entry name" value="UPF0398 PROTEIN SPR0331"/>
    <property type="match status" value="1"/>
</dbReference>
<organism evidence="2 3">
    <name type="scientific">Pallidibacillus thermolactis</name>
    <dbReference type="NCBI Taxonomy" id="251051"/>
    <lineage>
        <taxon>Bacteria</taxon>
        <taxon>Bacillati</taxon>
        <taxon>Bacillota</taxon>
        <taxon>Bacilli</taxon>
        <taxon>Bacillales</taxon>
        <taxon>Bacillaceae</taxon>
        <taxon>Pallidibacillus</taxon>
    </lineage>
</organism>
<evidence type="ECO:0000313" key="3">
    <source>
        <dbReference type="Proteomes" id="UP001208656"/>
    </source>
</evidence>
<dbReference type="HAMAP" id="MF_01575">
    <property type="entry name" value="UPF0398"/>
    <property type="match status" value="1"/>
</dbReference>
<dbReference type="PANTHER" id="PTHR38440">
    <property type="entry name" value="UPF0398 PROTEIN YPSA"/>
    <property type="match status" value="1"/>
</dbReference>
<proteinExistence type="inferred from homology"/>
<reference evidence="2 3" key="1">
    <citation type="submission" date="2022-10" db="EMBL/GenBank/DDBJ databases">
        <title>Description of Fervidibacillus gen. nov. in the family Fervidibacillaceae fam. nov. with two species, Fervidibacillus albus sp. nov., and Fervidibacillus halotolerans sp. nov., isolated from tidal flat sediments.</title>
        <authorList>
            <person name="Kwon K.K."/>
            <person name="Yang S.-H."/>
        </authorList>
    </citation>
    <scope>NUCLEOTIDE SEQUENCE [LARGE SCALE GENOMIC DNA]</scope>
    <source>
        <strain evidence="2 3">DSM 23332</strain>
    </source>
</reference>
<gene>
    <name evidence="2" type="ORF">OEV82_14790</name>
</gene>
<dbReference type="EMBL" id="JAOUSE010000069">
    <property type="protein sequence ID" value="MCU9595693.1"/>
    <property type="molecule type" value="Genomic_DNA"/>
</dbReference>
<dbReference type="Pfam" id="PF06908">
    <property type="entry name" value="YpsA"/>
    <property type="match status" value="1"/>
</dbReference>
<evidence type="ECO:0000256" key="1">
    <source>
        <dbReference type="HAMAP-Rule" id="MF_01575"/>
    </source>
</evidence>
<dbReference type="NCBIfam" id="NF010181">
    <property type="entry name" value="PRK13660.1"/>
    <property type="match status" value="1"/>
</dbReference>
<protein>
    <recommendedName>
        <fullName evidence="1">UPF0398 protein OEV82_14790</fullName>
    </recommendedName>
</protein>
<comment type="similarity">
    <text evidence="1">Belongs to the UPF0398 family.</text>
</comment>